<dbReference type="Pfam" id="PF01522">
    <property type="entry name" value="Polysacc_deac_1"/>
    <property type="match status" value="1"/>
</dbReference>
<evidence type="ECO:0000259" key="1">
    <source>
        <dbReference type="PROSITE" id="PS51677"/>
    </source>
</evidence>
<comment type="caution">
    <text evidence="2">The sequence shown here is derived from an EMBL/GenBank/DDBJ whole genome shotgun (WGS) entry which is preliminary data.</text>
</comment>
<dbReference type="Proteomes" id="UP001198602">
    <property type="component" value="Unassembled WGS sequence"/>
</dbReference>
<dbReference type="InterPro" id="IPR002509">
    <property type="entry name" value="NODB_dom"/>
</dbReference>
<dbReference type="Gene3D" id="3.20.20.370">
    <property type="entry name" value="Glycoside hydrolase/deacetylase"/>
    <property type="match status" value="1"/>
</dbReference>
<keyword evidence="3" id="KW-1185">Reference proteome</keyword>
<feature type="domain" description="NodB homology" evidence="1">
    <location>
        <begin position="54"/>
        <end position="274"/>
    </location>
</feature>
<dbReference type="PANTHER" id="PTHR43123:SF1">
    <property type="entry name" value="POLYSACCHARIDE DEACETYLASE-RELATED"/>
    <property type="match status" value="1"/>
</dbReference>
<dbReference type="EMBL" id="JAHYBX010000006">
    <property type="protein sequence ID" value="MCA1857362.1"/>
    <property type="molecule type" value="Genomic_DNA"/>
</dbReference>
<dbReference type="PANTHER" id="PTHR43123">
    <property type="entry name" value="POLYSACCHARIDE DEACETYLASE-RELATED"/>
    <property type="match status" value="1"/>
</dbReference>
<evidence type="ECO:0000313" key="2">
    <source>
        <dbReference type="EMBL" id="MCA1857362.1"/>
    </source>
</evidence>
<evidence type="ECO:0000313" key="3">
    <source>
        <dbReference type="Proteomes" id="UP001198602"/>
    </source>
</evidence>
<organism evidence="2 3">
    <name type="scientific">Massilia hydrophila</name>
    <dbReference type="NCBI Taxonomy" id="3044279"/>
    <lineage>
        <taxon>Bacteria</taxon>
        <taxon>Pseudomonadati</taxon>
        <taxon>Pseudomonadota</taxon>
        <taxon>Betaproteobacteria</taxon>
        <taxon>Burkholderiales</taxon>
        <taxon>Oxalobacteraceae</taxon>
        <taxon>Telluria group</taxon>
        <taxon>Massilia</taxon>
    </lineage>
</organism>
<accession>A0ABS7YEE7</accession>
<dbReference type="SUPFAM" id="SSF88713">
    <property type="entry name" value="Glycoside hydrolase/deacetylase"/>
    <property type="match status" value="1"/>
</dbReference>
<protein>
    <submittedName>
        <fullName evidence="2">Polysaccharide deacetylase family protein</fullName>
    </submittedName>
</protein>
<dbReference type="InterPro" id="IPR011330">
    <property type="entry name" value="Glyco_hydro/deAcase_b/a-brl"/>
</dbReference>
<dbReference type="PROSITE" id="PS51677">
    <property type="entry name" value="NODB"/>
    <property type="match status" value="1"/>
</dbReference>
<name>A0ABS7YEE7_9BURK</name>
<gene>
    <name evidence="2" type="ORF">LE190_15720</name>
</gene>
<dbReference type="RefSeq" id="WP_225239578.1">
    <property type="nucleotide sequence ID" value="NZ_JAHYBX010000006.1"/>
</dbReference>
<reference evidence="2 3" key="1">
    <citation type="submission" date="2021-07" db="EMBL/GenBank/DDBJ databases">
        <title>Characterization of Violacein-producing bacteria and related species.</title>
        <authorList>
            <person name="Wilson H.S."/>
            <person name="De Leon M.E."/>
        </authorList>
    </citation>
    <scope>NUCLEOTIDE SEQUENCE [LARGE SCALE GENOMIC DNA]</scope>
    <source>
        <strain evidence="2 3">HSC-2F05</strain>
    </source>
</reference>
<proteinExistence type="predicted"/>
<sequence>MKAASWSWPQGARLAVSIVVNVEEGSEYTVADGDGVTEPVDELSVVLKKPVRNYGNESNYRYGIKEGGPRIVALLEKYGITATWTAAALALERAPELAQAIRAGGHEACSHGYRWVHQYRMNEDEERDFIRKAADSIERTTGQRPVGWLSRYLITANTRRLLQEEGFRYHMDDYSADTPFWDSVPGSSRPMVIVPYALDSNDMKMWVAPALTPDQWLKYAIDTFELLYAEGEAGAQPRMMSLGLHLRIAGRPGRIGAVERFFAHISAKPGVWITTRRAIAEHFEACNPAQAAA</sequence>